<keyword evidence="1" id="KW-0812">Transmembrane</keyword>
<dbReference type="RefSeq" id="WP_060920192.1">
    <property type="nucleotide sequence ID" value="NZ_JAWHBH010000031.1"/>
</dbReference>
<evidence type="ECO:0000313" key="3">
    <source>
        <dbReference type="Proteomes" id="UP000070572"/>
    </source>
</evidence>
<evidence type="ECO:0000256" key="1">
    <source>
        <dbReference type="SAM" id="Phobius"/>
    </source>
</evidence>
<accession>A0AB34X0P6</accession>
<keyword evidence="1" id="KW-0472">Membrane</keyword>
<organism evidence="2 3">
    <name type="scientific">Varibaculum cambriense</name>
    <dbReference type="NCBI Taxonomy" id="184870"/>
    <lineage>
        <taxon>Bacteria</taxon>
        <taxon>Bacillati</taxon>
        <taxon>Actinomycetota</taxon>
        <taxon>Actinomycetes</taxon>
        <taxon>Actinomycetales</taxon>
        <taxon>Actinomycetaceae</taxon>
        <taxon>Varibaculum</taxon>
    </lineage>
</organism>
<sequence>MTLIPFAGGDKVDLKGKFEELIDLFQGGDLQAFFKVAAWIGAIILAISIITYFWQRRRGGAGGGGKGGSKAVVLSAIVGGILVAPGALLPLLLGMIDSIINAFINIGGTVFGS</sequence>
<evidence type="ECO:0000313" key="2">
    <source>
        <dbReference type="EMBL" id="KXB81280.1"/>
    </source>
</evidence>
<gene>
    <name evidence="2" type="ORF">HMPREF1862_00552</name>
</gene>
<dbReference type="AlphaFoldDB" id="A0AB34X0P6"/>
<dbReference type="EMBL" id="LSDN01000011">
    <property type="protein sequence ID" value="KXB81280.1"/>
    <property type="molecule type" value="Genomic_DNA"/>
</dbReference>
<feature type="transmembrane region" description="Helical" evidence="1">
    <location>
        <begin position="74"/>
        <end position="96"/>
    </location>
</feature>
<proteinExistence type="predicted"/>
<dbReference type="Proteomes" id="UP000070572">
    <property type="component" value="Unassembled WGS sequence"/>
</dbReference>
<keyword evidence="1" id="KW-1133">Transmembrane helix</keyword>
<reference evidence="2 3" key="1">
    <citation type="submission" date="2016-01" db="EMBL/GenBank/DDBJ databases">
        <authorList>
            <person name="Mitreva M."/>
            <person name="Pepin K.H."/>
            <person name="Mihindukulasuriya K.A."/>
            <person name="Fulton R."/>
            <person name="Fronick C."/>
            <person name="O'Laughlin M."/>
            <person name="Miner T."/>
            <person name="Herter B."/>
            <person name="Rosa B.A."/>
            <person name="Cordes M."/>
            <person name="Tomlinson C."/>
            <person name="Wollam A."/>
            <person name="Palsikar V.B."/>
            <person name="Mardis E.R."/>
            <person name="Wilson R.K."/>
        </authorList>
    </citation>
    <scope>NUCLEOTIDE SEQUENCE [LARGE SCALE GENOMIC DNA]</scope>
    <source>
        <strain evidence="2 3">DNF00696</strain>
    </source>
</reference>
<name>A0AB34X0P6_9ACTO</name>
<protein>
    <submittedName>
        <fullName evidence="2">Uncharacterized protein</fullName>
    </submittedName>
</protein>
<comment type="caution">
    <text evidence="2">The sequence shown here is derived from an EMBL/GenBank/DDBJ whole genome shotgun (WGS) entry which is preliminary data.</text>
</comment>
<feature type="transmembrane region" description="Helical" evidence="1">
    <location>
        <begin position="32"/>
        <end position="54"/>
    </location>
</feature>